<dbReference type="Pfam" id="PF25133">
    <property type="entry name" value="TYW2_N_2"/>
    <property type="match status" value="1"/>
</dbReference>
<dbReference type="GO" id="GO:0002939">
    <property type="term" value="P:tRNA N1-guanine methylation"/>
    <property type="evidence" value="ECO:0007669"/>
    <property type="project" value="TreeGrafter"/>
</dbReference>
<feature type="binding site" evidence="10">
    <location>
        <position position="521"/>
    </location>
    <ligand>
        <name>S-adenosyl-L-methionine</name>
        <dbReference type="ChEBI" id="CHEBI:59789"/>
    </ligand>
</feature>
<dbReference type="Pfam" id="PF02475">
    <property type="entry name" value="TRM5-TYW2_MTfase"/>
    <property type="match status" value="1"/>
</dbReference>
<organism evidence="14">
    <name type="scientific">Arabidopsis lyrata subsp. lyrata</name>
    <name type="common">Lyre-leaved rock-cress</name>
    <dbReference type="NCBI Taxonomy" id="81972"/>
    <lineage>
        <taxon>Eukaryota</taxon>
        <taxon>Viridiplantae</taxon>
        <taxon>Streptophyta</taxon>
        <taxon>Embryophyta</taxon>
        <taxon>Tracheophyta</taxon>
        <taxon>Spermatophyta</taxon>
        <taxon>Magnoliopsida</taxon>
        <taxon>eudicotyledons</taxon>
        <taxon>Gunneridae</taxon>
        <taxon>Pentapetalae</taxon>
        <taxon>rosids</taxon>
        <taxon>malvids</taxon>
        <taxon>Brassicales</taxon>
        <taxon>Brassicaceae</taxon>
        <taxon>Camelineae</taxon>
        <taxon>Arabidopsis</taxon>
    </lineage>
</organism>
<evidence type="ECO:0000256" key="7">
    <source>
        <dbReference type="ARBA" id="ARBA00023128"/>
    </source>
</evidence>
<keyword evidence="14" id="KW-1185">Reference proteome</keyword>
<feature type="compositionally biased region" description="Basic and acidic residues" evidence="11">
    <location>
        <begin position="221"/>
        <end position="235"/>
    </location>
</feature>
<name>D7MEG7_ARALL</name>
<comment type="subcellular location">
    <subcellularLocation>
        <location evidence="10">Mitochondrion matrix</location>
    </subcellularLocation>
    <subcellularLocation>
        <location evidence="10">Nucleus</location>
    </subcellularLocation>
    <subcellularLocation>
        <location evidence="10">Cytoplasm</location>
    </subcellularLocation>
    <text evidence="10">Predominantly in the mitochondria and in the nucleus.</text>
</comment>
<feature type="binding site" evidence="10">
    <location>
        <position position="432"/>
    </location>
    <ligand>
        <name>S-adenosyl-L-methionine</name>
        <dbReference type="ChEBI" id="CHEBI:59789"/>
    </ligand>
</feature>
<feature type="binding site" evidence="10">
    <location>
        <begin position="498"/>
        <end position="499"/>
    </location>
    <ligand>
        <name>S-adenosyl-L-methionine</name>
        <dbReference type="ChEBI" id="CHEBI:59789"/>
    </ligand>
</feature>
<evidence type="ECO:0000259" key="12">
    <source>
        <dbReference type="PROSITE" id="PS51684"/>
    </source>
</evidence>
<comment type="catalytic activity">
    <reaction evidence="9 10">
        <text>guanosine(37) in tRNA + S-adenosyl-L-methionine = N(1)-methylguanosine(37) in tRNA + S-adenosyl-L-homocysteine + H(+)</text>
        <dbReference type="Rhea" id="RHEA:36899"/>
        <dbReference type="Rhea" id="RHEA-COMP:10145"/>
        <dbReference type="Rhea" id="RHEA-COMP:10147"/>
        <dbReference type="ChEBI" id="CHEBI:15378"/>
        <dbReference type="ChEBI" id="CHEBI:57856"/>
        <dbReference type="ChEBI" id="CHEBI:59789"/>
        <dbReference type="ChEBI" id="CHEBI:73542"/>
        <dbReference type="ChEBI" id="CHEBI:74269"/>
        <dbReference type="EC" id="2.1.1.228"/>
    </reaction>
</comment>
<dbReference type="FunFam" id="3.30.300.110:FF:000001">
    <property type="entry name" value="tRNA (guanine(37)-N1)-methyltransferase"/>
    <property type="match status" value="1"/>
</dbReference>
<dbReference type="FunFam" id="3.40.50.150:FF:000225">
    <property type="entry name" value="tRNA (guanine(37)-N1)-methyltransferase"/>
    <property type="match status" value="1"/>
</dbReference>
<dbReference type="InterPro" id="IPR030382">
    <property type="entry name" value="MeTrfase_TRM5/TYW2"/>
</dbReference>
<keyword evidence="8 10" id="KW-0539">Nucleus</keyword>
<evidence type="ECO:0000256" key="8">
    <source>
        <dbReference type="ARBA" id="ARBA00023242"/>
    </source>
</evidence>
<dbReference type="CDD" id="cd02440">
    <property type="entry name" value="AdoMet_MTases"/>
    <property type="match status" value="1"/>
</dbReference>
<dbReference type="GO" id="GO:0070901">
    <property type="term" value="P:mitochondrial tRNA methylation"/>
    <property type="evidence" value="ECO:0007669"/>
    <property type="project" value="UniProtKB-ARBA"/>
</dbReference>
<evidence type="ECO:0000256" key="6">
    <source>
        <dbReference type="ARBA" id="ARBA00022694"/>
    </source>
</evidence>
<sequence length="617" mass="70083">MVSKLSLFRANSLPFPVFSSYSARFIHKPYPKPKTLIFCVFSSNLSSTTVPYGPSLLKGKKPLVDDLRLASIGRDRDAHRSKIGDLDESIETGVLLNEDEFTRVFEISAIRVPAKDCFALENRLRGHLLNWPRIRNIARVPGDEIEEDVVKLLGRETEDEEEDSIVDSVDRRIRGKAEGDGERLSSVLHRDKLARTFNSTGYLKFRNLAKISRPKRKRKTEKATERKEKENGSRRNEMAVVEVVDARGGAEDFEGLLGEGYGSRGRWRGSTRLLLLDEKYSGEQVEDLPEAIKVLFAEAKITDVSLSFELVKCRVTLFYDYWPMIEILEAVLPKGIVVPSAFEMVGHIAHLNLRDEHLPYKRLIAKVVLDKNQPKIQTVVNKIDPIHNDFRTMQLEVLAGNHSLVTLVVENGLRFHVDLARVYWNSKLGTERQRLLLGFDQNDVVCDVFAGVGPIALAAARIVKRVYANDLNPHAVEFMEQNSVVNKLEKRIEIFNMDGRRFIKAMFSSEKGRKVTQVVMNLPKDAAESLDAFRGVYNDRPRDEGLSFPTIHVYGFSKAPDPEFDFHERIRIALSEVAVDVKMRKVRLVAPGKWMLCASFILPKSVAFSRKNLSYVD</sequence>
<evidence type="ECO:0000256" key="11">
    <source>
        <dbReference type="SAM" id="MobiDB-lite"/>
    </source>
</evidence>
<keyword evidence="6 10" id="KW-0819">tRNA processing</keyword>
<accession>D7MEG7</accession>
<evidence type="ECO:0000256" key="10">
    <source>
        <dbReference type="HAMAP-Rule" id="MF_03152"/>
    </source>
</evidence>
<feature type="binding site" evidence="10">
    <location>
        <begin position="470"/>
        <end position="471"/>
    </location>
    <ligand>
        <name>S-adenosyl-L-methionine</name>
        <dbReference type="ChEBI" id="CHEBI:59789"/>
    </ligand>
</feature>
<evidence type="ECO:0000256" key="2">
    <source>
        <dbReference type="ARBA" id="ARBA00022490"/>
    </source>
</evidence>
<keyword evidence="5 10" id="KW-0949">S-adenosyl-L-methionine</keyword>
<reference evidence="14" key="1">
    <citation type="journal article" date="2011" name="Nat. Genet.">
        <title>The Arabidopsis lyrata genome sequence and the basis of rapid genome size change.</title>
        <authorList>
            <person name="Hu T.T."/>
            <person name="Pattyn P."/>
            <person name="Bakker E.G."/>
            <person name="Cao J."/>
            <person name="Cheng J.-F."/>
            <person name="Clark R.M."/>
            <person name="Fahlgren N."/>
            <person name="Fawcett J.A."/>
            <person name="Grimwood J."/>
            <person name="Gundlach H."/>
            <person name="Haberer G."/>
            <person name="Hollister J.D."/>
            <person name="Ossowski S."/>
            <person name="Ottilar R.P."/>
            <person name="Salamov A.A."/>
            <person name="Schneeberger K."/>
            <person name="Spannagl M."/>
            <person name="Wang X."/>
            <person name="Yang L."/>
            <person name="Nasrallah M.E."/>
            <person name="Bergelson J."/>
            <person name="Carrington J.C."/>
            <person name="Gaut B.S."/>
            <person name="Schmutz J."/>
            <person name="Mayer K.F.X."/>
            <person name="Van de Peer Y."/>
            <person name="Grigoriev I.V."/>
            <person name="Nordborg M."/>
            <person name="Weigel D."/>
            <person name="Guo Y.-L."/>
        </authorList>
    </citation>
    <scope>NUCLEOTIDE SEQUENCE [LARGE SCALE GENOMIC DNA]</scope>
    <source>
        <strain evidence="14">cv. MN47</strain>
    </source>
</reference>
<dbReference type="PROSITE" id="PS51684">
    <property type="entry name" value="SAM_MT_TRM5_TYW2"/>
    <property type="match status" value="1"/>
</dbReference>
<dbReference type="InterPro" id="IPR025792">
    <property type="entry name" value="tRNA_Gua_MeTrfase_euk"/>
</dbReference>
<dbReference type="Gene3D" id="3.30.300.110">
    <property type="entry name" value="Met-10+ protein-like domains"/>
    <property type="match status" value="1"/>
</dbReference>
<dbReference type="Proteomes" id="UP000008694">
    <property type="component" value="Unassembled WGS sequence"/>
</dbReference>
<evidence type="ECO:0000256" key="3">
    <source>
        <dbReference type="ARBA" id="ARBA00022603"/>
    </source>
</evidence>
<evidence type="ECO:0000256" key="4">
    <source>
        <dbReference type="ARBA" id="ARBA00022679"/>
    </source>
</evidence>
<dbReference type="InterPro" id="IPR056743">
    <property type="entry name" value="TRM5-TYW2-like_MTfase"/>
</dbReference>
<evidence type="ECO:0000256" key="5">
    <source>
        <dbReference type="ARBA" id="ARBA00022691"/>
    </source>
</evidence>
<dbReference type="KEGG" id="aly:9303582"/>
<keyword evidence="3 10" id="KW-0489">Methyltransferase</keyword>
<proteinExistence type="inferred from homology"/>
<dbReference type="STRING" id="81972.D7MEG7"/>
<dbReference type="InterPro" id="IPR056744">
    <property type="entry name" value="TRM5/TYW2-like_N"/>
</dbReference>
<evidence type="ECO:0000313" key="13">
    <source>
        <dbReference type="EMBL" id="EFH43769.1"/>
    </source>
</evidence>
<feature type="region of interest" description="Disordered" evidence="11">
    <location>
        <begin position="213"/>
        <end position="235"/>
    </location>
</feature>
<dbReference type="OrthoDB" id="408788at2759"/>
<evidence type="ECO:0000256" key="9">
    <source>
        <dbReference type="ARBA" id="ARBA00047783"/>
    </source>
</evidence>
<evidence type="ECO:0000313" key="14">
    <source>
        <dbReference type="Proteomes" id="UP000008694"/>
    </source>
</evidence>
<comment type="similarity">
    <text evidence="1">Belongs to the class I-like SAM-binding methyltransferase superfamily. TRM5/TYW2 family.</text>
</comment>
<dbReference type="AlphaFoldDB" id="D7MEG7"/>
<feature type="domain" description="SAM-dependent methyltransferase TRM5/TYW2-type" evidence="12">
    <location>
        <begin position="342"/>
        <end position="604"/>
    </location>
</feature>
<dbReference type="HAMAP" id="MF_03152">
    <property type="entry name" value="TRM5"/>
    <property type="match status" value="1"/>
</dbReference>
<gene>
    <name evidence="13" type="ORF">ARALYDRAFT_492065</name>
</gene>
<comment type="similarity">
    <text evidence="10">Belongs to the TRM5 / TYW2 family.</text>
</comment>
<keyword evidence="4 10" id="KW-0808">Transferase</keyword>
<keyword evidence="2 10" id="KW-0963">Cytoplasm</keyword>
<dbReference type="Gene3D" id="3.40.50.150">
    <property type="entry name" value="Vaccinia Virus protein VP39"/>
    <property type="match status" value="1"/>
</dbReference>
<dbReference type="PANTHER" id="PTHR23245">
    <property type="entry name" value="TRNA METHYLTRANSFERASE"/>
    <property type="match status" value="1"/>
</dbReference>
<comment type="function">
    <text evidence="10">Specifically methylates the N1 position of guanosine-37 in various cytoplasmic and mitochondrial tRNAs. Methylation is not dependent on the nature of the nucleoside 5' of the target nucleoside. This is the first step in the biosynthesis of wybutosine (yW), a modified base adjacent to the anticodon of tRNAs and required for accurate decoding.</text>
</comment>
<dbReference type="SUPFAM" id="SSF53335">
    <property type="entry name" value="S-adenosyl-L-methionine-dependent methyltransferases"/>
    <property type="match status" value="1"/>
</dbReference>
<dbReference type="GO" id="GO:0005634">
    <property type="term" value="C:nucleus"/>
    <property type="evidence" value="ECO:0007669"/>
    <property type="project" value="UniProtKB-SubCell"/>
</dbReference>
<dbReference type="InterPro" id="IPR029063">
    <property type="entry name" value="SAM-dependent_MTases_sf"/>
</dbReference>
<dbReference type="GO" id="GO:0052906">
    <property type="term" value="F:tRNA (guanine(37)-N1)-methyltransferase activity"/>
    <property type="evidence" value="ECO:0007669"/>
    <property type="project" value="UniProtKB-UniRule"/>
</dbReference>
<dbReference type="HOGENOM" id="CLU_034422_1_0_1"/>
<dbReference type="EMBL" id="GL348719">
    <property type="protein sequence ID" value="EFH43769.1"/>
    <property type="molecule type" value="Genomic_DNA"/>
</dbReference>
<evidence type="ECO:0000256" key="1">
    <source>
        <dbReference type="ARBA" id="ARBA00009775"/>
    </source>
</evidence>
<dbReference type="eggNOG" id="KOG2078">
    <property type="taxonomic scope" value="Eukaryota"/>
</dbReference>
<protein>
    <recommendedName>
        <fullName evidence="10">tRNA (guanine(37)-N1)-methyltransferase</fullName>
        <ecNumber evidence="10">2.1.1.228</ecNumber>
    </recommendedName>
    <alternativeName>
        <fullName evidence="10">M1G-methyltransferase</fullName>
    </alternativeName>
    <alternativeName>
        <fullName evidence="10">tRNA [GM37] methyltransferase</fullName>
    </alternativeName>
    <alternativeName>
        <fullName evidence="10">tRNA methyltransferase 5 homolog</fullName>
    </alternativeName>
</protein>
<comment type="subunit">
    <text evidence="10">Monomer.</text>
</comment>
<dbReference type="GO" id="GO:0005759">
    <property type="term" value="C:mitochondrial matrix"/>
    <property type="evidence" value="ECO:0007669"/>
    <property type="project" value="UniProtKB-SubCell"/>
</dbReference>
<dbReference type="PANTHER" id="PTHR23245:SF43">
    <property type="entry name" value="TRNA (GUANINE(37)-N1)-METHYLTRANSFERASE 2"/>
    <property type="match status" value="1"/>
</dbReference>
<dbReference type="Gramene" id="fgenesh2_kg.7__1498__AT4G27340.1">
    <property type="protein sequence ID" value="fgenesh2_kg.7__1498__AT4G27340.1"/>
    <property type="gene ID" value="fgenesh2_kg.7__1498__AT4G27340.1"/>
</dbReference>
<keyword evidence="7 10" id="KW-0496">Mitochondrion</keyword>
<dbReference type="EC" id="2.1.1.228" evidence="10"/>